<feature type="chain" id="PRO_5034484485" evidence="1">
    <location>
        <begin position="19"/>
        <end position="69"/>
    </location>
</feature>
<proteinExistence type="predicted"/>
<accession>A0A8H3GUL2</accession>
<dbReference type="EMBL" id="CAJMWW010000557">
    <property type="protein sequence ID" value="CAE6473772.1"/>
    <property type="molecule type" value="Genomic_DNA"/>
</dbReference>
<dbReference type="Proteomes" id="UP000663841">
    <property type="component" value="Unassembled WGS sequence"/>
</dbReference>
<protein>
    <submittedName>
        <fullName evidence="2">Uncharacterized protein</fullName>
    </submittedName>
</protein>
<name>A0A8H3GUL2_9AGAM</name>
<evidence type="ECO:0000313" key="3">
    <source>
        <dbReference type="Proteomes" id="UP000663841"/>
    </source>
</evidence>
<organism evidence="2 3">
    <name type="scientific">Rhizoctonia solani</name>
    <dbReference type="NCBI Taxonomy" id="456999"/>
    <lineage>
        <taxon>Eukaryota</taxon>
        <taxon>Fungi</taxon>
        <taxon>Dikarya</taxon>
        <taxon>Basidiomycota</taxon>
        <taxon>Agaricomycotina</taxon>
        <taxon>Agaricomycetes</taxon>
        <taxon>Cantharellales</taxon>
        <taxon>Ceratobasidiaceae</taxon>
        <taxon>Rhizoctonia</taxon>
    </lineage>
</organism>
<sequence length="69" mass="7311">MRNIIMTIAALFAVSVYAAPAPQTTTTPYPGECRAERGVCTFMFPQQCCEGLICSGASMTVSGKCVSKL</sequence>
<comment type="caution">
    <text evidence="2">The sequence shown here is derived from an EMBL/GenBank/DDBJ whole genome shotgun (WGS) entry which is preliminary data.</text>
</comment>
<feature type="signal peptide" evidence="1">
    <location>
        <begin position="1"/>
        <end position="18"/>
    </location>
</feature>
<gene>
    <name evidence="2" type="ORF">RDB_LOCUS184767</name>
</gene>
<keyword evidence="1" id="KW-0732">Signal</keyword>
<evidence type="ECO:0000256" key="1">
    <source>
        <dbReference type="SAM" id="SignalP"/>
    </source>
</evidence>
<reference evidence="2" key="1">
    <citation type="submission" date="2021-01" db="EMBL/GenBank/DDBJ databases">
        <authorList>
            <person name="Kaushik A."/>
        </authorList>
    </citation>
    <scope>NUCLEOTIDE SEQUENCE</scope>
    <source>
        <strain evidence="2">AG3-T5</strain>
    </source>
</reference>
<evidence type="ECO:0000313" key="2">
    <source>
        <dbReference type="EMBL" id="CAE6473772.1"/>
    </source>
</evidence>
<dbReference type="AlphaFoldDB" id="A0A8H3GUL2"/>